<sequence>MTGRLRLSDTACPEAVEGKERESQVKSPAPPIAVAQSRTIRLALAARVRAPSRPSIAHKGGGSTVFPVRATKQSVGKFTEQSCRQSSVRRPSNGTASCIVVHYVRRFRTAVTWFATASPRFRRIRPVGP</sequence>
<keyword evidence="2" id="KW-0614">Plasmid</keyword>
<dbReference type="Proteomes" id="UP000002256">
    <property type="component" value="Plasmid pR132503"/>
</dbReference>
<dbReference type="KEGG" id="rlg:Rleg_5930"/>
<protein>
    <submittedName>
        <fullName evidence="2">Uncharacterized protein</fullName>
    </submittedName>
</protein>
<evidence type="ECO:0000313" key="2">
    <source>
        <dbReference type="EMBL" id="ACS60694.1"/>
    </source>
</evidence>
<accession>C6B8G2</accession>
<proteinExistence type="predicted"/>
<geneLocation type="plasmid" evidence="2 3">
    <name>pR132503</name>
</geneLocation>
<name>C6B8G2_RHILS</name>
<evidence type="ECO:0000313" key="3">
    <source>
        <dbReference type="Proteomes" id="UP000002256"/>
    </source>
</evidence>
<reference evidence="2 3" key="1">
    <citation type="journal article" date="2010" name="Stand. Genomic Sci.">
        <title>Complete genome sequence of Rhizobium leguminosarum bv. trifolii strain WSM1325, an effective microsymbiont of annual Mediterranean clovers.</title>
        <authorList>
            <person name="Reeve W."/>
            <person name="O'Hara G."/>
            <person name="Chain P."/>
            <person name="Ardley J."/>
            <person name="Brau L."/>
            <person name="Nandesena K."/>
            <person name="Tiwari R."/>
            <person name="Copeland A."/>
            <person name="Nolan M."/>
            <person name="Han C."/>
            <person name="Brettin T."/>
            <person name="Land M."/>
            <person name="Ovchinikova G."/>
            <person name="Ivanova N."/>
            <person name="Mavromatis K."/>
            <person name="Markowitz V."/>
            <person name="Kyrpides N."/>
            <person name="Melino V."/>
            <person name="Denton M."/>
            <person name="Yates R."/>
            <person name="Howieson J."/>
        </authorList>
    </citation>
    <scope>NUCLEOTIDE SEQUENCE [LARGE SCALE GENOMIC DNA]</scope>
    <source>
        <strain evidence="3">WSM1325</strain>
        <plasmid evidence="3">Plasmid pR132503</plasmid>
    </source>
</reference>
<dbReference type="HOGENOM" id="CLU_1947102_0_0_5"/>
<feature type="region of interest" description="Disordered" evidence="1">
    <location>
        <begin position="1"/>
        <end position="31"/>
    </location>
</feature>
<dbReference type="EMBL" id="CP001625">
    <property type="protein sequence ID" value="ACS60694.1"/>
    <property type="molecule type" value="Genomic_DNA"/>
</dbReference>
<dbReference type="AlphaFoldDB" id="C6B8G2"/>
<organism evidence="2 3">
    <name type="scientific">Rhizobium leguminosarum bv. trifolii (strain WSM1325)</name>
    <dbReference type="NCBI Taxonomy" id="395491"/>
    <lineage>
        <taxon>Bacteria</taxon>
        <taxon>Pseudomonadati</taxon>
        <taxon>Pseudomonadota</taxon>
        <taxon>Alphaproteobacteria</taxon>
        <taxon>Hyphomicrobiales</taxon>
        <taxon>Rhizobiaceae</taxon>
        <taxon>Rhizobium/Agrobacterium group</taxon>
        <taxon>Rhizobium</taxon>
    </lineage>
</organism>
<evidence type="ECO:0000256" key="1">
    <source>
        <dbReference type="SAM" id="MobiDB-lite"/>
    </source>
</evidence>
<gene>
    <name evidence="2" type="ordered locus">Rleg_5930</name>
</gene>